<dbReference type="Proteomes" id="UP000004528">
    <property type="component" value="Unassembled WGS sequence"/>
</dbReference>
<accession>C5RB30</accession>
<keyword evidence="3" id="KW-1185">Reference proteome</keyword>
<name>C5RB30_WEIPA</name>
<comment type="caution">
    <text evidence="2">The sequence shown here is derived from an EMBL/GenBank/DDBJ whole genome shotgun (WGS) entry which is preliminary data.</text>
</comment>
<dbReference type="Gene3D" id="3.40.50.720">
    <property type="entry name" value="NAD(P)-binding Rossmann-like Domain"/>
    <property type="match status" value="1"/>
</dbReference>
<evidence type="ECO:0000259" key="1">
    <source>
        <dbReference type="Pfam" id="PF13460"/>
    </source>
</evidence>
<dbReference type="AlphaFoldDB" id="C5RB30"/>
<dbReference type="Pfam" id="PF13460">
    <property type="entry name" value="NAD_binding_10"/>
    <property type="match status" value="1"/>
</dbReference>
<dbReference type="STRING" id="585506.HMPREF0877_1175"/>
<reference evidence="2 3" key="1">
    <citation type="submission" date="2009-04" db="EMBL/GenBank/DDBJ databases">
        <authorList>
            <person name="Qin X."/>
            <person name="Bachman B."/>
            <person name="Battles P."/>
            <person name="Bell A."/>
            <person name="Bess C."/>
            <person name="Bickham C."/>
            <person name="Chaboub L."/>
            <person name="Chen D."/>
            <person name="Coyle M."/>
            <person name="Deiros D.R."/>
            <person name="Dinh H."/>
            <person name="Forbes L."/>
            <person name="Fowler G."/>
            <person name="Francisco L."/>
            <person name="Fu Q."/>
            <person name="Gubbala S."/>
            <person name="Hale W."/>
            <person name="Han Y."/>
            <person name="Hemphill L."/>
            <person name="Highlander S.K."/>
            <person name="Hirani K."/>
            <person name="Hogues M."/>
            <person name="Jackson L."/>
            <person name="Jakkamsetti A."/>
            <person name="Javaid M."/>
            <person name="Jiang H."/>
            <person name="Korchina V."/>
            <person name="Kovar C."/>
            <person name="Lara F."/>
            <person name="Lee S."/>
            <person name="Mata R."/>
            <person name="Mathew T."/>
            <person name="Moen C."/>
            <person name="Morales K."/>
            <person name="Munidasa M."/>
            <person name="Nazareth L."/>
            <person name="Ngo R."/>
            <person name="Nguyen L."/>
            <person name="Okwuonu G."/>
            <person name="Ongeri F."/>
            <person name="Patil S."/>
            <person name="Petrosino J."/>
            <person name="Pham C."/>
            <person name="Pham P."/>
            <person name="Pu L.-L."/>
            <person name="Puazo M."/>
            <person name="Raj R."/>
            <person name="Reid J."/>
            <person name="Rouhana J."/>
            <person name="Saada N."/>
            <person name="Shang Y."/>
            <person name="Simmons D."/>
            <person name="Thornton R."/>
            <person name="Warren J."/>
            <person name="Weissenberger G."/>
            <person name="Zhang J."/>
            <person name="Zhang L."/>
            <person name="Zhou C."/>
            <person name="Zhu D."/>
            <person name="Muzny D."/>
            <person name="Worley K."/>
            <person name="Gibbs R."/>
        </authorList>
    </citation>
    <scope>NUCLEOTIDE SEQUENCE [LARGE SCALE GENOMIC DNA]</scope>
    <source>
        <strain evidence="2 3">ATCC 33313</strain>
    </source>
</reference>
<feature type="domain" description="NAD(P)-binding" evidence="1">
    <location>
        <begin position="2"/>
        <end position="109"/>
    </location>
</feature>
<sequence>MVKQAISGSQAVVSALGPTGKPESDQQISLGIANILTALKEFGIKRFVALSTTSAQDALDIDSTKFKLRRTMIRKGNESIVKYTELVRQSDCDWTLLRIASLLTDKPLNKKRACWVFG</sequence>
<dbReference type="HOGENOM" id="CLU_2072197_0_0_9"/>
<dbReference type="eggNOG" id="COG0702">
    <property type="taxonomic scope" value="Bacteria"/>
</dbReference>
<dbReference type="OrthoDB" id="9785372at2"/>
<evidence type="ECO:0000313" key="3">
    <source>
        <dbReference type="Proteomes" id="UP000004528"/>
    </source>
</evidence>
<organism evidence="2 3">
    <name type="scientific">Weissella paramesenteroides ATCC 33313</name>
    <dbReference type="NCBI Taxonomy" id="585506"/>
    <lineage>
        <taxon>Bacteria</taxon>
        <taxon>Bacillati</taxon>
        <taxon>Bacillota</taxon>
        <taxon>Bacilli</taxon>
        <taxon>Lactobacillales</taxon>
        <taxon>Lactobacillaceae</taxon>
        <taxon>Weissella</taxon>
    </lineage>
</organism>
<dbReference type="SUPFAM" id="SSF51735">
    <property type="entry name" value="NAD(P)-binding Rossmann-fold domains"/>
    <property type="match status" value="1"/>
</dbReference>
<gene>
    <name evidence="2" type="ORF">HMPREF0877_1175</name>
</gene>
<protein>
    <recommendedName>
        <fullName evidence="1">NAD(P)-binding domain-containing protein</fullName>
    </recommendedName>
</protein>
<proteinExistence type="predicted"/>
<dbReference type="InterPro" id="IPR016040">
    <property type="entry name" value="NAD(P)-bd_dom"/>
</dbReference>
<dbReference type="EMBL" id="ACKU01000014">
    <property type="protein sequence ID" value="EER74699.1"/>
    <property type="molecule type" value="Genomic_DNA"/>
</dbReference>
<evidence type="ECO:0000313" key="2">
    <source>
        <dbReference type="EMBL" id="EER74699.1"/>
    </source>
</evidence>
<dbReference type="InterPro" id="IPR036291">
    <property type="entry name" value="NAD(P)-bd_dom_sf"/>
</dbReference>